<protein>
    <submittedName>
        <fullName evidence="6">Gamete and mating-type specific protein A</fullName>
    </submittedName>
</protein>
<dbReference type="GeneID" id="31366866"/>
<dbReference type="InterPro" id="IPR000169">
    <property type="entry name" value="Pept_cys_AS"/>
</dbReference>
<dbReference type="InterPro" id="IPR038765">
    <property type="entry name" value="Papain-like_cys_pep_sf"/>
</dbReference>
<dbReference type="Proteomes" id="UP000001396">
    <property type="component" value="Unassembled WGS sequence"/>
</dbReference>
<dbReference type="PRINTS" id="PR00705">
    <property type="entry name" value="PAPAIN"/>
</dbReference>
<dbReference type="EMBL" id="ADBJ01000056">
    <property type="protein sequence ID" value="EFA75322.1"/>
    <property type="molecule type" value="Genomic_DNA"/>
</dbReference>
<dbReference type="CDD" id="cd02248">
    <property type="entry name" value="Peptidase_C1A"/>
    <property type="match status" value="1"/>
</dbReference>
<dbReference type="InterPro" id="IPR035940">
    <property type="entry name" value="CAP_sf"/>
</dbReference>
<dbReference type="Gene3D" id="3.40.33.10">
    <property type="entry name" value="CAP"/>
    <property type="match status" value="1"/>
</dbReference>
<evidence type="ECO:0000256" key="3">
    <source>
        <dbReference type="SAM" id="SignalP"/>
    </source>
</evidence>
<evidence type="ECO:0000259" key="4">
    <source>
        <dbReference type="SMART" id="SM00198"/>
    </source>
</evidence>
<dbReference type="InParanoid" id="D3BTA5"/>
<dbReference type="OMA" id="YVDSAFQ"/>
<dbReference type="SUPFAM" id="SSF55797">
    <property type="entry name" value="PR-1-like"/>
    <property type="match status" value="1"/>
</dbReference>
<dbReference type="Pfam" id="PF00188">
    <property type="entry name" value="CAP"/>
    <property type="match status" value="1"/>
</dbReference>
<dbReference type="Gene3D" id="3.90.70.10">
    <property type="entry name" value="Cysteine proteinases"/>
    <property type="match status" value="1"/>
</dbReference>
<evidence type="ECO:0000313" key="7">
    <source>
        <dbReference type="Proteomes" id="UP000001396"/>
    </source>
</evidence>
<dbReference type="MEROPS" id="C01.A52"/>
<evidence type="ECO:0000313" key="6">
    <source>
        <dbReference type="EMBL" id="EFA75322.1"/>
    </source>
</evidence>
<dbReference type="PROSITE" id="PS00139">
    <property type="entry name" value="THIOL_PROTEASE_CYS"/>
    <property type="match status" value="1"/>
</dbReference>
<feature type="domain" description="Peptidase C1A papain C-terminal" evidence="5">
    <location>
        <begin position="213"/>
        <end position="423"/>
    </location>
</feature>
<dbReference type="FunCoup" id="D3BTA5">
    <property type="interactions" value="4"/>
</dbReference>
<dbReference type="InterPro" id="IPR000668">
    <property type="entry name" value="Peptidase_C1A_C"/>
</dbReference>
<dbReference type="InterPro" id="IPR014044">
    <property type="entry name" value="CAP_dom"/>
</dbReference>
<feature type="compositionally biased region" description="Low complexity" evidence="2">
    <location>
        <begin position="180"/>
        <end position="200"/>
    </location>
</feature>
<feature type="domain" description="SCP" evidence="4">
    <location>
        <begin position="25"/>
        <end position="162"/>
    </location>
</feature>
<dbReference type="PANTHER" id="PTHR12411">
    <property type="entry name" value="CYSTEINE PROTEASE FAMILY C1-RELATED"/>
    <property type="match status" value="1"/>
</dbReference>
<organism evidence="6 7">
    <name type="scientific">Heterostelium pallidum (strain ATCC 26659 / Pp 5 / PN500)</name>
    <name type="common">Cellular slime mold</name>
    <name type="synonym">Polysphondylium pallidum</name>
    <dbReference type="NCBI Taxonomy" id="670386"/>
    <lineage>
        <taxon>Eukaryota</taxon>
        <taxon>Amoebozoa</taxon>
        <taxon>Evosea</taxon>
        <taxon>Eumycetozoa</taxon>
        <taxon>Dictyostelia</taxon>
        <taxon>Acytosteliales</taxon>
        <taxon>Acytosteliaceae</taxon>
        <taxon>Heterostelium</taxon>
    </lineage>
</organism>
<dbReference type="SUPFAM" id="SSF54001">
    <property type="entry name" value="Cysteine proteinases"/>
    <property type="match status" value="1"/>
</dbReference>
<dbReference type="RefSeq" id="XP_020427456.1">
    <property type="nucleotide sequence ID" value="XM_020582153.1"/>
</dbReference>
<dbReference type="GO" id="GO:0006508">
    <property type="term" value="P:proteolysis"/>
    <property type="evidence" value="ECO:0007669"/>
    <property type="project" value="InterPro"/>
</dbReference>
<evidence type="ECO:0000256" key="1">
    <source>
        <dbReference type="ARBA" id="ARBA00008455"/>
    </source>
</evidence>
<dbReference type="AlphaFoldDB" id="D3BTA5"/>
<reference evidence="6 7" key="1">
    <citation type="journal article" date="2011" name="Genome Res.">
        <title>Phylogeny-wide analysis of social amoeba genomes highlights ancient origins for complex intercellular communication.</title>
        <authorList>
            <person name="Heidel A.J."/>
            <person name="Lawal H.M."/>
            <person name="Felder M."/>
            <person name="Schilde C."/>
            <person name="Helps N.R."/>
            <person name="Tunggal B."/>
            <person name="Rivero F."/>
            <person name="John U."/>
            <person name="Schleicher M."/>
            <person name="Eichinger L."/>
            <person name="Platzer M."/>
            <person name="Noegel A.A."/>
            <person name="Schaap P."/>
            <person name="Gloeckner G."/>
        </authorList>
    </citation>
    <scope>NUCLEOTIDE SEQUENCE [LARGE SCALE GENOMIC DNA]</scope>
    <source>
        <strain evidence="7">ATCC 26659 / Pp 5 / PN500</strain>
    </source>
</reference>
<dbReference type="GO" id="GO:0008234">
    <property type="term" value="F:cysteine-type peptidase activity"/>
    <property type="evidence" value="ECO:0007669"/>
    <property type="project" value="InterPro"/>
</dbReference>
<sequence>MSKIVLLNLFIIIFTSLVVGQFTNDELQTVIAYHNYLRTYPSPPSATPLTPLTYDQGIADILNKTMSTCSGWSPIAMQGTGSEWQYWWNPASAFSVASQMDMIAEQSFNYDWNVLNCQENTVCLPWLYIVWSSVSKYGCAKAICNGQAHMGCTYQSQGGFDGVAPYQVKVTPTPTPTQTPTPTSTPSSTPSQTPTQTPTQTPSPSPSSTPKSDSLTIDWRNGYVTPIRNQGNCGSCWAFGSVAAMESRYLIKNGNSQVSTLDLSEQNAVSCLPNGCEGGWINKVFDAFQSPGIAYESDNPYLAEDGQPCSYTSPNNHPRFFFNGYGSTSNSKDELINELQNGPVTVGLWVDDSFQLYSSGIFTCSQVYTTTNHVVLVVGYNQEQDYYIIKNSWSTQWGNSGYMYLSAANDNCCMLTYGGYYPTF</sequence>
<feature type="chain" id="PRO_5018755093" evidence="3">
    <location>
        <begin position="21"/>
        <end position="424"/>
    </location>
</feature>
<evidence type="ECO:0000259" key="5">
    <source>
        <dbReference type="SMART" id="SM00645"/>
    </source>
</evidence>
<name>D3BTA5_HETP5</name>
<proteinExistence type="inferred from homology"/>
<feature type="region of interest" description="Disordered" evidence="2">
    <location>
        <begin position="165"/>
        <end position="215"/>
    </location>
</feature>
<dbReference type="InterPro" id="IPR013128">
    <property type="entry name" value="Peptidase_C1A"/>
</dbReference>
<dbReference type="SMART" id="SM00198">
    <property type="entry name" value="SCP"/>
    <property type="match status" value="1"/>
</dbReference>
<gene>
    <name evidence="6" type="ORF">PPL_11398</name>
</gene>
<accession>D3BTA5</accession>
<dbReference type="SMART" id="SM00645">
    <property type="entry name" value="Pept_C1"/>
    <property type="match status" value="1"/>
</dbReference>
<evidence type="ECO:0000256" key="2">
    <source>
        <dbReference type="SAM" id="MobiDB-lite"/>
    </source>
</evidence>
<keyword evidence="7" id="KW-1185">Reference proteome</keyword>
<feature type="signal peptide" evidence="3">
    <location>
        <begin position="1"/>
        <end position="20"/>
    </location>
</feature>
<dbReference type="Pfam" id="PF00112">
    <property type="entry name" value="Peptidase_C1"/>
    <property type="match status" value="1"/>
</dbReference>
<dbReference type="InterPro" id="IPR039417">
    <property type="entry name" value="Peptidase_C1A_papain-like"/>
</dbReference>
<comment type="caution">
    <text evidence="6">The sequence shown here is derived from an EMBL/GenBank/DDBJ whole genome shotgun (WGS) entry which is preliminary data.</text>
</comment>
<comment type="similarity">
    <text evidence="1">Belongs to the peptidase C1 family.</text>
</comment>
<dbReference type="STRING" id="670386.D3BTA5"/>
<keyword evidence="3" id="KW-0732">Signal</keyword>